<name>A0AAQ3T325_PASNO</name>
<reference evidence="3 4" key="1">
    <citation type="submission" date="2024-02" db="EMBL/GenBank/DDBJ databases">
        <title>High-quality chromosome-scale genome assembly of Pensacola bahiagrass (Paspalum notatum Flugge var. saurae).</title>
        <authorList>
            <person name="Vega J.M."/>
            <person name="Podio M."/>
            <person name="Orjuela J."/>
            <person name="Siena L.A."/>
            <person name="Pessino S.C."/>
            <person name="Combes M.C."/>
            <person name="Mariac C."/>
            <person name="Albertini E."/>
            <person name="Pupilli F."/>
            <person name="Ortiz J.P.A."/>
            <person name="Leblanc O."/>
        </authorList>
    </citation>
    <scope>NUCLEOTIDE SEQUENCE [LARGE SCALE GENOMIC DNA]</scope>
    <source>
        <strain evidence="3">R1</strain>
        <tissue evidence="3">Leaf</tissue>
    </source>
</reference>
<feature type="compositionally biased region" description="Polar residues" evidence="1">
    <location>
        <begin position="499"/>
        <end position="511"/>
    </location>
</feature>
<evidence type="ECO:0000256" key="1">
    <source>
        <dbReference type="SAM" id="MobiDB-lite"/>
    </source>
</evidence>
<evidence type="ECO:0000313" key="3">
    <source>
        <dbReference type="EMBL" id="WVZ64382.1"/>
    </source>
</evidence>
<keyword evidence="4" id="KW-1185">Reference proteome</keyword>
<dbReference type="Proteomes" id="UP001341281">
    <property type="component" value="Chromosome 03"/>
</dbReference>
<gene>
    <name evidence="3" type="ORF">U9M48_013903</name>
</gene>
<feature type="region of interest" description="Disordered" evidence="1">
    <location>
        <begin position="424"/>
        <end position="516"/>
    </location>
</feature>
<dbReference type="CDD" id="cd09272">
    <property type="entry name" value="RNase_HI_RT_Ty1"/>
    <property type="match status" value="1"/>
</dbReference>
<protein>
    <recommendedName>
        <fullName evidence="2">Reverse transcriptase Ty1/copia-type domain-containing protein</fullName>
    </recommendedName>
</protein>
<dbReference type="Pfam" id="PF14223">
    <property type="entry name" value="Retrotran_gag_2"/>
    <property type="match status" value="1"/>
</dbReference>
<feature type="compositionally biased region" description="Gly residues" evidence="1">
    <location>
        <begin position="229"/>
        <end position="250"/>
    </location>
</feature>
<dbReference type="Pfam" id="PF07727">
    <property type="entry name" value="RVT_2"/>
    <property type="match status" value="1"/>
</dbReference>
<feature type="region of interest" description="Disordered" evidence="1">
    <location>
        <begin position="218"/>
        <end position="270"/>
    </location>
</feature>
<feature type="domain" description="Reverse transcriptase Ty1/copia-type" evidence="2">
    <location>
        <begin position="563"/>
        <end position="805"/>
    </location>
</feature>
<dbReference type="InterPro" id="IPR013103">
    <property type="entry name" value="RVT_2"/>
</dbReference>
<dbReference type="AlphaFoldDB" id="A0AAQ3T325"/>
<organism evidence="3 4">
    <name type="scientific">Paspalum notatum var. saurae</name>
    <dbReference type="NCBI Taxonomy" id="547442"/>
    <lineage>
        <taxon>Eukaryota</taxon>
        <taxon>Viridiplantae</taxon>
        <taxon>Streptophyta</taxon>
        <taxon>Embryophyta</taxon>
        <taxon>Tracheophyta</taxon>
        <taxon>Spermatophyta</taxon>
        <taxon>Magnoliopsida</taxon>
        <taxon>Liliopsida</taxon>
        <taxon>Poales</taxon>
        <taxon>Poaceae</taxon>
        <taxon>PACMAD clade</taxon>
        <taxon>Panicoideae</taxon>
        <taxon>Andropogonodae</taxon>
        <taxon>Paspaleae</taxon>
        <taxon>Paspalinae</taxon>
        <taxon>Paspalum</taxon>
    </lineage>
</organism>
<feature type="compositionally biased region" description="Low complexity" evidence="1">
    <location>
        <begin position="431"/>
        <end position="448"/>
    </location>
</feature>
<dbReference type="SUPFAM" id="SSF56672">
    <property type="entry name" value="DNA/RNA polymerases"/>
    <property type="match status" value="1"/>
</dbReference>
<evidence type="ECO:0000313" key="4">
    <source>
        <dbReference type="Proteomes" id="UP001341281"/>
    </source>
</evidence>
<dbReference type="EMBL" id="CP144747">
    <property type="protein sequence ID" value="WVZ64382.1"/>
    <property type="molecule type" value="Genomic_DNA"/>
</dbReference>
<dbReference type="InterPro" id="IPR043502">
    <property type="entry name" value="DNA/RNA_pol_sf"/>
</dbReference>
<evidence type="ECO:0000259" key="2">
    <source>
        <dbReference type="Pfam" id="PF07727"/>
    </source>
</evidence>
<dbReference type="PANTHER" id="PTHR11439:SF455">
    <property type="entry name" value="RLK (RECEPTOR-LIKE PROTEIN KINASE) 8, PUTATIVE-RELATED"/>
    <property type="match status" value="1"/>
</dbReference>
<accession>A0AAQ3T325</accession>
<sequence>MAGSSSSNAASTTLVGYPVTEKLNKSNYLLWRLQVLPALRGAQMADLVDSKVAPPEAVINVKQGDKTIQEPNPEYTQWVVRDQQVFSYLMSTLSKEAMAQVATMTTSAQVWKVLEDTYSSQTRARAVNTRIALATTKKGNMSMAEYVGKMKALGDEMASLGKPLEDEELVQYILAGPDMDYNPVVSAIAARVESITVGEMYSQLLSFEQRIDLYGGGSQSSANTAARGGRSGNRGGFFRGHGGASRGGRWNGRDGGRGQGRGNNSGGRNRNRREVTCQVCFKEGHSAAECWHRYEEDYVPDQRHVAAATTSYNFDQNWYTDTGATDHITSELEKLAMREKYAGNDRIHAANGSVMLHHNAGARLCHETLLIPPNSDQREYDDTIDQLSKLPINPETLINLEQNKFFGGENGCRLVQAEQTSGNGANIQEDAPAASPSPGSAAGVPASSQESGPSILAPDTLPIAGHSAPVHEDDLAGPTAGDGIATTSGPSAVGEFATSEPQEQTRPTTRLQKGIRKPKVYTDVSVRYGFIVTNEEPSSLQEALENKNWKQAMDEEYMALLKNKTWHLVPPNTGQNIIDCKWVYKIKRKADGTIDRYKARLVAKGFKQRYGINYEDTFSPVVKVATIRTMLSIAISNGWCLRQLDVKNAFLHGVLEEDVFMRQPPGYEEVSRPDYVCKLDKALHGLKQAPRAWYARLSGKLQQLGFKASKADTSLFLYNKGNITLYLLVYVDDIIVVSSSQDAVTKLLFDLQGDFALKDLGELNYFLGIEVKKVRNGILLSQEKYASDVIRRAGMQNCKPVSTPMSVSEKLSIQGGDSLGLGPEDATRFRSIVGALQYLTLTRPDISFPVNKVCQFLHAPTTAVKRILRYLQYNAGTGLKILKSNSMLVSAFSDADWAGSLDDRRSTSGFAVFLGSNLISWSAHKQATVSRSSMEVEYKAIANATAELIWIQILLTELGVQQPKAARLWCDNIGARYLSQNPVFHARTKHIEIDYHFVRERVAQGLLDIQFVSSQDQLADGFTKPITRKKLEEFRFNLNLEKL</sequence>
<dbReference type="PANTHER" id="PTHR11439">
    <property type="entry name" value="GAG-POL-RELATED RETROTRANSPOSON"/>
    <property type="match status" value="1"/>
</dbReference>
<proteinExistence type="predicted"/>